<evidence type="ECO:0000313" key="3">
    <source>
        <dbReference type="Proteomes" id="UP000426246"/>
    </source>
</evidence>
<dbReference type="RefSeq" id="WP_155704102.1">
    <property type="nucleotide sequence ID" value="NZ_CP034235.1"/>
</dbReference>
<organism evidence="2 3">
    <name type="scientific">Paenibacillus psychroresistens</name>
    <dbReference type="NCBI Taxonomy" id="1778678"/>
    <lineage>
        <taxon>Bacteria</taxon>
        <taxon>Bacillati</taxon>
        <taxon>Bacillota</taxon>
        <taxon>Bacilli</taxon>
        <taxon>Bacillales</taxon>
        <taxon>Paenibacillaceae</taxon>
        <taxon>Paenibacillus</taxon>
    </lineage>
</organism>
<protein>
    <recommendedName>
        <fullName evidence="4">Lipoprotein</fullName>
    </recommendedName>
</protein>
<proteinExistence type="predicted"/>
<dbReference type="OrthoDB" id="1911879at2"/>
<evidence type="ECO:0008006" key="4">
    <source>
        <dbReference type="Google" id="ProtNLM"/>
    </source>
</evidence>
<evidence type="ECO:0000256" key="1">
    <source>
        <dbReference type="SAM" id="SignalP"/>
    </source>
</evidence>
<dbReference type="AlphaFoldDB" id="A0A6B8RT74"/>
<keyword evidence="1" id="KW-0732">Signal</keyword>
<sequence>MRKSFLVGLLLLISMSLLTACDQGGSFPKNKNLNIHLSKPKPDGQNYTVYKKIEDNETVGIVMSILLKVSWENATVSMSRQPDYRINPININPTISYEPVTYAIWISPQKDILEVVSQSPSNYGKLSKDDSQKLLSILQAP</sequence>
<name>A0A6B8RT74_9BACL</name>
<evidence type="ECO:0000313" key="2">
    <source>
        <dbReference type="EMBL" id="QGQ98994.1"/>
    </source>
</evidence>
<dbReference type="EMBL" id="CP034235">
    <property type="protein sequence ID" value="QGQ98994.1"/>
    <property type="molecule type" value="Genomic_DNA"/>
</dbReference>
<accession>A0A6B8RT74</accession>
<gene>
    <name evidence="2" type="ORF">EHS13_31010</name>
</gene>
<reference evidence="3" key="1">
    <citation type="submission" date="2018-11" db="EMBL/GenBank/DDBJ databases">
        <title>Complete genome sequence of Paenibacillus sp. ML311-T8.</title>
        <authorList>
            <person name="Nam Y.-D."/>
            <person name="Kang J."/>
            <person name="Chung W.-H."/>
            <person name="Park Y.S."/>
        </authorList>
    </citation>
    <scope>NUCLEOTIDE SEQUENCE [LARGE SCALE GENOMIC DNA]</scope>
    <source>
        <strain evidence="3">ML311-T8</strain>
    </source>
</reference>
<dbReference type="PROSITE" id="PS51257">
    <property type="entry name" value="PROKAR_LIPOPROTEIN"/>
    <property type="match status" value="1"/>
</dbReference>
<feature type="chain" id="PRO_5039173253" description="Lipoprotein" evidence="1">
    <location>
        <begin position="21"/>
        <end position="141"/>
    </location>
</feature>
<keyword evidence="3" id="KW-1185">Reference proteome</keyword>
<dbReference type="Proteomes" id="UP000426246">
    <property type="component" value="Chromosome"/>
</dbReference>
<feature type="signal peptide" evidence="1">
    <location>
        <begin position="1"/>
        <end position="20"/>
    </location>
</feature>
<dbReference type="KEGG" id="ppsc:EHS13_31010"/>